<evidence type="ECO:0000256" key="1">
    <source>
        <dbReference type="ARBA" id="ARBA00011975"/>
    </source>
</evidence>
<dbReference type="InterPro" id="IPR029063">
    <property type="entry name" value="SAM-dependent_MTases_sf"/>
</dbReference>
<sequence>MKGVAQRLSSLELCAGAGGMALGLERAGFDPVALVDNRNIACTTLRANRPRWRVVERDLSLIDPQKDLPSTDVLDLLSAGLPRVRSAATASRTRGDNFELELLETTGRWVWELRPRAVLLENVPDLVSRDEYAESRSYVEKYLDAAGYEFNWRVIDACNFGVPQRRDLGILVAFRDGGLNEFNAALDAVLPTPNLTVGAVLRTSMAIRGWSQAAEWAAYADRLAPTIVGGSWDRGGADLGPAGSQRAWAKLGVEGKSLSDSPPGMDFQWDPDLPDGRVRLTVDQIAELQAFPSHWEVCGLKTARYRQIGNATPPPAAEALGRAVRAGLGCS</sequence>
<dbReference type="InterPro" id="IPR001525">
    <property type="entry name" value="C5_MeTfrase"/>
</dbReference>
<dbReference type="GO" id="GO:0009307">
    <property type="term" value="P:DNA restriction-modification system"/>
    <property type="evidence" value="ECO:0007669"/>
    <property type="project" value="UniProtKB-KW"/>
</dbReference>
<dbReference type="InterPro" id="IPR050390">
    <property type="entry name" value="C5-Methyltransferase"/>
</dbReference>
<dbReference type="SUPFAM" id="SSF53335">
    <property type="entry name" value="S-adenosyl-L-methionine-dependent methyltransferases"/>
    <property type="match status" value="1"/>
</dbReference>
<dbReference type="PANTHER" id="PTHR10629">
    <property type="entry name" value="CYTOSINE-SPECIFIC METHYLTRANSFERASE"/>
    <property type="match status" value="1"/>
</dbReference>
<reference evidence="7 8" key="1">
    <citation type="submission" date="2018-06" db="EMBL/GenBank/DDBJ databases">
        <authorList>
            <consortium name="Pathogen Informatics"/>
            <person name="Doyle S."/>
        </authorList>
    </citation>
    <scope>NUCLEOTIDE SEQUENCE [LARGE SCALE GENOMIC DNA]</scope>
    <source>
        <strain evidence="7 8">NCTC13184</strain>
    </source>
</reference>
<evidence type="ECO:0000256" key="5">
    <source>
        <dbReference type="ARBA" id="ARBA00022747"/>
    </source>
</evidence>
<dbReference type="GO" id="GO:0032259">
    <property type="term" value="P:methylation"/>
    <property type="evidence" value="ECO:0007669"/>
    <property type="project" value="UniProtKB-KW"/>
</dbReference>
<dbReference type="PROSITE" id="PS51679">
    <property type="entry name" value="SAM_MT_C5"/>
    <property type="match status" value="1"/>
</dbReference>
<evidence type="ECO:0000256" key="3">
    <source>
        <dbReference type="ARBA" id="ARBA00022679"/>
    </source>
</evidence>
<evidence type="ECO:0000256" key="2">
    <source>
        <dbReference type="ARBA" id="ARBA00022603"/>
    </source>
</evidence>
<dbReference type="PRINTS" id="PR00105">
    <property type="entry name" value="C5METTRFRASE"/>
</dbReference>
<dbReference type="Gene3D" id="3.40.50.150">
    <property type="entry name" value="Vaccinia Virus protein VP39"/>
    <property type="match status" value="1"/>
</dbReference>
<dbReference type="PANTHER" id="PTHR10629:SF52">
    <property type="entry name" value="DNA (CYTOSINE-5)-METHYLTRANSFERASE 1"/>
    <property type="match status" value="1"/>
</dbReference>
<proteinExistence type="inferred from homology"/>
<evidence type="ECO:0000313" key="7">
    <source>
        <dbReference type="EMBL" id="SUA46842.1"/>
    </source>
</evidence>
<dbReference type="Proteomes" id="UP000255082">
    <property type="component" value="Unassembled WGS sequence"/>
</dbReference>
<keyword evidence="3 6" id="KW-0808">Transferase</keyword>
<dbReference type="EC" id="2.1.1.37" evidence="1"/>
<dbReference type="Pfam" id="PF00145">
    <property type="entry name" value="DNA_methylase"/>
    <property type="match status" value="2"/>
</dbReference>
<comment type="caution">
    <text evidence="6">Lacks conserved residue(s) required for the propagation of feature annotation.</text>
</comment>
<dbReference type="AlphaFoldDB" id="A0A378X126"/>
<protein>
    <recommendedName>
        <fullName evidence="1">DNA (cytosine-5-)-methyltransferase</fullName>
        <ecNumber evidence="1">2.1.1.37</ecNumber>
    </recommendedName>
</protein>
<organism evidence="7 8">
    <name type="scientific">Nocardia africana</name>
    <dbReference type="NCBI Taxonomy" id="134964"/>
    <lineage>
        <taxon>Bacteria</taxon>
        <taxon>Bacillati</taxon>
        <taxon>Actinomycetota</taxon>
        <taxon>Actinomycetes</taxon>
        <taxon>Mycobacteriales</taxon>
        <taxon>Nocardiaceae</taxon>
        <taxon>Nocardia</taxon>
    </lineage>
</organism>
<dbReference type="GO" id="GO:0003886">
    <property type="term" value="F:DNA (cytosine-5-)-methyltransferase activity"/>
    <property type="evidence" value="ECO:0007669"/>
    <property type="project" value="UniProtKB-EC"/>
</dbReference>
<gene>
    <name evidence="7" type="primary">hhaIM</name>
    <name evidence="7" type="ORF">NCTC13184_05375</name>
</gene>
<keyword evidence="5" id="KW-0680">Restriction system</keyword>
<name>A0A378X126_9NOCA</name>
<dbReference type="Gene3D" id="3.90.120.10">
    <property type="entry name" value="DNA Methylase, subunit A, domain 2"/>
    <property type="match status" value="1"/>
</dbReference>
<dbReference type="EMBL" id="UGRU01000001">
    <property type="protein sequence ID" value="SUA46842.1"/>
    <property type="molecule type" value="Genomic_DNA"/>
</dbReference>
<evidence type="ECO:0000256" key="4">
    <source>
        <dbReference type="ARBA" id="ARBA00022691"/>
    </source>
</evidence>
<accession>A0A378X126</accession>
<keyword evidence="4 6" id="KW-0949">S-adenosyl-L-methionine</keyword>
<dbReference type="RefSeq" id="WP_062962567.1">
    <property type="nucleotide sequence ID" value="NZ_JAJFOE010000001.1"/>
</dbReference>
<dbReference type="GO" id="GO:0044027">
    <property type="term" value="P:negative regulation of gene expression via chromosomal CpG island methylation"/>
    <property type="evidence" value="ECO:0007669"/>
    <property type="project" value="TreeGrafter"/>
</dbReference>
<evidence type="ECO:0000313" key="8">
    <source>
        <dbReference type="Proteomes" id="UP000255082"/>
    </source>
</evidence>
<comment type="similarity">
    <text evidence="6">Belongs to the class I-like SAM-binding methyltransferase superfamily. C5-methyltransferase family.</text>
</comment>
<keyword evidence="2 6" id="KW-0489">Methyltransferase</keyword>
<dbReference type="GO" id="GO:0003677">
    <property type="term" value="F:DNA binding"/>
    <property type="evidence" value="ECO:0007669"/>
    <property type="project" value="TreeGrafter"/>
</dbReference>
<dbReference type="REBASE" id="406583">
    <property type="entry name" value="M1.Naf13184ORF5375P"/>
</dbReference>
<evidence type="ECO:0000256" key="6">
    <source>
        <dbReference type="PROSITE-ProRule" id="PRU01016"/>
    </source>
</evidence>
<dbReference type="OrthoDB" id="9813719at2"/>